<dbReference type="Proteomes" id="UP000276133">
    <property type="component" value="Unassembled WGS sequence"/>
</dbReference>
<evidence type="ECO:0000313" key="2">
    <source>
        <dbReference type="Proteomes" id="UP000276133"/>
    </source>
</evidence>
<protein>
    <submittedName>
        <fullName evidence="1">Uncharacterized protein</fullName>
    </submittedName>
</protein>
<sequence>MEIGLSHWIDLQWYYISLSPFTRGCKVRFNSIFSIQINLSNLFYKILNYKQICLIQYFAPKTGSVSKQPHAKKI</sequence>
<proteinExistence type="predicted"/>
<organism evidence="1 2">
    <name type="scientific">Brachionus plicatilis</name>
    <name type="common">Marine rotifer</name>
    <name type="synonym">Brachionus muelleri</name>
    <dbReference type="NCBI Taxonomy" id="10195"/>
    <lineage>
        <taxon>Eukaryota</taxon>
        <taxon>Metazoa</taxon>
        <taxon>Spiralia</taxon>
        <taxon>Gnathifera</taxon>
        <taxon>Rotifera</taxon>
        <taxon>Eurotatoria</taxon>
        <taxon>Monogononta</taxon>
        <taxon>Pseudotrocha</taxon>
        <taxon>Ploima</taxon>
        <taxon>Brachionidae</taxon>
        <taxon>Brachionus</taxon>
    </lineage>
</organism>
<gene>
    <name evidence="1" type="ORF">BpHYR1_008240</name>
</gene>
<reference evidence="1 2" key="1">
    <citation type="journal article" date="2018" name="Sci. Rep.">
        <title>Genomic signatures of local adaptation to the degree of environmental predictability in rotifers.</title>
        <authorList>
            <person name="Franch-Gras L."/>
            <person name="Hahn C."/>
            <person name="Garcia-Roger E.M."/>
            <person name="Carmona M.J."/>
            <person name="Serra M."/>
            <person name="Gomez A."/>
        </authorList>
    </citation>
    <scope>NUCLEOTIDE SEQUENCE [LARGE SCALE GENOMIC DNA]</scope>
    <source>
        <strain evidence="1">HYR1</strain>
    </source>
</reference>
<keyword evidence="2" id="KW-1185">Reference proteome</keyword>
<dbReference type="EMBL" id="REGN01005766">
    <property type="protein sequence ID" value="RNA12090.1"/>
    <property type="molecule type" value="Genomic_DNA"/>
</dbReference>
<dbReference type="AlphaFoldDB" id="A0A3M7QLA0"/>
<accession>A0A3M7QLA0</accession>
<name>A0A3M7QLA0_BRAPC</name>
<comment type="caution">
    <text evidence="1">The sequence shown here is derived from an EMBL/GenBank/DDBJ whole genome shotgun (WGS) entry which is preliminary data.</text>
</comment>
<evidence type="ECO:0000313" key="1">
    <source>
        <dbReference type="EMBL" id="RNA12090.1"/>
    </source>
</evidence>